<protein>
    <recommendedName>
        <fullName evidence="2">cytochrome-b5 reductase</fullName>
        <ecNumber evidence="2">1.6.2.2</ecNumber>
    </recommendedName>
</protein>
<evidence type="ECO:0000256" key="6">
    <source>
        <dbReference type="PIRSR" id="PIRSR601834-1"/>
    </source>
</evidence>
<evidence type="ECO:0000313" key="8">
    <source>
        <dbReference type="EMBL" id="RHN63910.1"/>
    </source>
</evidence>
<proteinExistence type="predicted"/>
<gene>
    <name evidence="8" type="ORF">MtrunA17_Chr4g0063381</name>
</gene>
<feature type="binding site" evidence="6">
    <location>
        <position position="20"/>
    </location>
    <ligand>
        <name>FAD</name>
        <dbReference type="ChEBI" id="CHEBI:57692"/>
    </ligand>
</feature>
<keyword evidence="5 8" id="KW-0560">Oxidoreductase</keyword>
<feature type="domain" description="Flavoprotein pyridine nucleotide cytochrome reductase-like FAD-binding" evidence="7">
    <location>
        <begin position="2"/>
        <end position="44"/>
    </location>
</feature>
<keyword evidence="4 6" id="KW-0274">FAD</keyword>
<organism evidence="8">
    <name type="scientific">Medicago truncatula</name>
    <name type="common">Barrel medic</name>
    <name type="synonym">Medicago tribuloides</name>
    <dbReference type="NCBI Taxonomy" id="3880"/>
    <lineage>
        <taxon>Eukaryota</taxon>
        <taxon>Viridiplantae</taxon>
        <taxon>Streptophyta</taxon>
        <taxon>Embryophyta</taxon>
        <taxon>Tracheophyta</taxon>
        <taxon>Spermatophyta</taxon>
        <taxon>Magnoliopsida</taxon>
        <taxon>eudicotyledons</taxon>
        <taxon>Gunneridae</taxon>
        <taxon>Pentapetalae</taxon>
        <taxon>rosids</taxon>
        <taxon>fabids</taxon>
        <taxon>Fabales</taxon>
        <taxon>Fabaceae</taxon>
        <taxon>Papilionoideae</taxon>
        <taxon>50 kb inversion clade</taxon>
        <taxon>NPAAA clade</taxon>
        <taxon>Hologalegina</taxon>
        <taxon>IRL clade</taxon>
        <taxon>Trifolieae</taxon>
        <taxon>Medicago</taxon>
    </lineage>
</organism>
<comment type="caution">
    <text evidence="8">The sequence shown here is derived from an EMBL/GenBank/DDBJ whole genome shotgun (WGS) entry which is preliminary data.</text>
</comment>
<reference evidence="8" key="1">
    <citation type="journal article" date="2018" name="Nat. Plants">
        <title>Whole-genome landscape of Medicago truncatula symbiotic genes.</title>
        <authorList>
            <person name="Pecrix Y."/>
            <person name="Gamas P."/>
            <person name="Carrere S."/>
        </authorList>
    </citation>
    <scope>NUCLEOTIDE SEQUENCE</scope>
    <source>
        <tissue evidence="8">Leaves</tissue>
    </source>
</reference>
<evidence type="ECO:0000256" key="2">
    <source>
        <dbReference type="ARBA" id="ARBA00012011"/>
    </source>
</evidence>
<evidence type="ECO:0000256" key="4">
    <source>
        <dbReference type="ARBA" id="ARBA00022827"/>
    </source>
</evidence>
<feature type="binding site" evidence="6">
    <location>
        <position position="18"/>
    </location>
    <ligand>
        <name>FAD</name>
        <dbReference type="ChEBI" id="CHEBI:57692"/>
    </ligand>
</feature>
<dbReference type="Gramene" id="rna26666">
    <property type="protein sequence ID" value="RHN63910.1"/>
    <property type="gene ID" value="gene26666"/>
</dbReference>
<evidence type="ECO:0000256" key="5">
    <source>
        <dbReference type="ARBA" id="ARBA00023002"/>
    </source>
</evidence>
<dbReference type="EMBL" id="PSQE01000004">
    <property type="protein sequence ID" value="RHN63910.1"/>
    <property type="molecule type" value="Genomic_DNA"/>
</dbReference>
<dbReference type="InterPro" id="IPR017938">
    <property type="entry name" value="Riboflavin_synthase-like_b-brl"/>
</dbReference>
<comment type="cofactor">
    <cofactor evidence="1 6">
        <name>FAD</name>
        <dbReference type="ChEBI" id="CHEBI:57692"/>
    </cofactor>
</comment>
<dbReference type="Pfam" id="PF00970">
    <property type="entry name" value="FAD_binding_6"/>
    <property type="match status" value="1"/>
</dbReference>
<keyword evidence="3 6" id="KW-0285">Flavoprotein</keyword>
<dbReference type="EC" id="1.6.2.2" evidence="2"/>
<evidence type="ECO:0000256" key="3">
    <source>
        <dbReference type="ARBA" id="ARBA00022630"/>
    </source>
</evidence>
<name>A0A396IEA7_MEDTR</name>
<dbReference type="Proteomes" id="UP000265566">
    <property type="component" value="Chromosome 4"/>
</dbReference>
<feature type="binding site" evidence="6">
    <location>
        <position position="27"/>
    </location>
    <ligand>
        <name>FAD</name>
        <dbReference type="ChEBI" id="CHEBI:57692"/>
    </ligand>
</feature>
<evidence type="ECO:0000256" key="1">
    <source>
        <dbReference type="ARBA" id="ARBA00001974"/>
    </source>
</evidence>
<dbReference type="InterPro" id="IPR001834">
    <property type="entry name" value="CBR-like"/>
</dbReference>
<dbReference type="PANTHER" id="PTHR19370:SF171">
    <property type="entry name" value="NADH-CYTOCHROME B5 REDUCTASE 2"/>
    <property type="match status" value="1"/>
</dbReference>
<dbReference type="PANTHER" id="PTHR19370">
    <property type="entry name" value="NADH-CYTOCHROME B5 REDUCTASE"/>
    <property type="match status" value="1"/>
</dbReference>
<sequence>MRYTPISDPEIKGYFDLLIKVYPKGRMTQHFASLKSGDVVQMTG</sequence>
<dbReference type="InterPro" id="IPR008333">
    <property type="entry name" value="Cbr1-like_FAD-bd_dom"/>
</dbReference>
<dbReference type="GO" id="GO:0090524">
    <property type="term" value="F:cytochrome-b5 reductase activity, acting on NADH"/>
    <property type="evidence" value="ECO:0007669"/>
    <property type="project" value="UniProtKB-EC"/>
</dbReference>
<accession>A0A396IEA7</accession>
<dbReference type="AlphaFoldDB" id="A0A396IEA7"/>
<feature type="binding site" evidence="6">
    <location>
        <position position="3"/>
    </location>
    <ligand>
        <name>FAD</name>
        <dbReference type="ChEBI" id="CHEBI:57692"/>
    </ligand>
</feature>
<dbReference type="SUPFAM" id="SSF63380">
    <property type="entry name" value="Riboflavin synthase domain-like"/>
    <property type="match status" value="1"/>
</dbReference>
<dbReference type="Gene3D" id="2.40.30.10">
    <property type="entry name" value="Translation factors"/>
    <property type="match status" value="1"/>
</dbReference>
<evidence type="ECO:0000259" key="7">
    <source>
        <dbReference type="Pfam" id="PF00970"/>
    </source>
</evidence>